<dbReference type="EMBL" id="JACHMF010000001">
    <property type="protein sequence ID" value="MBB4691440.1"/>
    <property type="molecule type" value="Genomic_DNA"/>
</dbReference>
<organism evidence="2 3">
    <name type="scientific">Paractinoplanes abujensis</name>
    <dbReference type="NCBI Taxonomy" id="882441"/>
    <lineage>
        <taxon>Bacteria</taxon>
        <taxon>Bacillati</taxon>
        <taxon>Actinomycetota</taxon>
        <taxon>Actinomycetes</taxon>
        <taxon>Micromonosporales</taxon>
        <taxon>Micromonosporaceae</taxon>
        <taxon>Paractinoplanes</taxon>
    </lineage>
</organism>
<sequence>MRWTPDTPPQPLQAPAWAVDPHTGATLTGNPPAPLQLTLPDGTTRPTTAEPHFTFSPGGVLFALHSGPPTIHLADATPQVINLPASAQESTIDNYAVWETKQHVLLPLTGTPAALRVDTETGECEVATMPAGILTHPLMTDDQPA</sequence>
<proteinExistence type="predicted"/>
<evidence type="ECO:0000313" key="2">
    <source>
        <dbReference type="EMBL" id="MBB4691440.1"/>
    </source>
</evidence>
<dbReference type="RefSeq" id="WP_184950257.1">
    <property type="nucleotide sequence ID" value="NZ_BOMC01000006.1"/>
</dbReference>
<reference evidence="2 3" key="1">
    <citation type="submission" date="2020-08" db="EMBL/GenBank/DDBJ databases">
        <title>Sequencing the genomes of 1000 actinobacteria strains.</title>
        <authorList>
            <person name="Klenk H.-P."/>
        </authorList>
    </citation>
    <scope>NUCLEOTIDE SEQUENCE [LARGE SCALE GENOMIC DNA]</scope>
    <source>
        <strain evidence="2 3">DSM 45518</strain>
    </source>
</reference>
<protein>
    <submittedName>
        <fullName evidence="2">Uncharacterized protein</fullName>
    </submittedName>
</protein>
<dbReference type="Proteomes" id="UP000542742">
    <property type="component" value="Unassembled WGS sequence"/>
</dbReference>
<name>A0A7W7CMS9_9ACTN</name>
<evidence type="ECO:0000313" key="3">
    <source>
        <dbReference type="Proteomes" id="UP000542742"/>
    </source>
</evidence>
<keyword evidence="3" id="KW-1185">Reference proteome</keyword>
<feature type="region of interest" description="Disordered" evidence="1">
    <location>
        <begin position="20"/>
        <end position="49"/>
    </location>
</feature>
<gene>
    <name evidence="2" type="ORF">BKA14_001588</name>
</gene>
<evidence type="ECO:0000256" key="1">
    <source>
        <dbReference type="SAM" id="MobiDB-lite"/>
    </source>
</evidence>
<accession>A0A7W7CMS9</accession>
<comment type="caution">
    <text evidence="2">The sequence shown here is derived from an EMBL/GenBank/DDBJ whole genome shotgun (WGS) entry which is preliminary data.</text>
</comment>
<dbReference type="AlphaFoldDB" id="A0A7W7CMS9"/>